<proteinExistence type="predicted"/>
<name>A0ABV0VHC5_9TELE</name>
<dbReference type="EMBL" id="JAHRIQ010107610">
    <property type="protein sequence ID" value="MEQ2256666.1"/>
    <property type="molecule type" value="Genomic_DNA"/>
</dbReference>
<reference evidence="2 3" key="1">
    <citation type="submission" date="2021-06" db="EMBL/GenBank/DDBJ databases">
        <authorList>
            <person name="Palmer J.M."/>
        </authorList>
    </citation>
    <scope>NUCLEOTIDE SEQUENCE [LARGE SCALE GENOMIC DNA]</scope>
    <source>
        <strain evidence="3">if_2019</strain>
        <tissue evidence="2">Muscle</tissue>
    </source>
</reference>
<evidence type="ECO:0000256" key="1">
    <source>
        <dbReference type="SAM" id="MobiDB-lite"/>
    </source>
</evidence>
<organism evidence="2 3">
    <name type="scientific">Ilyodon furcidens</name>
    <name type="common">goldbreast splitfin</name>
    <dbReference type="NCBI Taxonomy" id="33524"/>
    <lineage>
        <taxon>Eukaryota</taxon>
        <taxon>Metazoa</taxon>
        <taxon>Chordata</taxon>
        <taxon>Craniata</taxon>
        <taxon>Vertebrata</taxon>
        <taxon>Euteleostomi</taxon>
        <taxon>Actinopterygii</taxon>
        <taxon>Neopterygii</taxon>
        <taxon>Teleostei</taxon>
        <taxon>Neoteleostei</taxon>
        <taxon>Acanthomorphata</taxon>
        <taxon>Ovalentaria</taxon>
        <taxon>Atherinomorphae</taxon>
        <taxon>Cyprinodontiformes</taxon>
        <taxon>Goodeidae</taxon>
        <taxon>Ilyodon</taxon>
    </lineage>
</organism>
<feature type="compositionally biased region" description="Polar residues" evidence="1">
    <location>
        <begin position="1"/>
        <end position="27"/>
    </location>
</feature>
<protein>
    <submittedName>
        <fullName evidence="2">Uncharacterized protein</fullName>
    </submittedName>
</protein>
<evidence type="ECO:0000313" key="2">
    <source>
        <dbReference type="EMBL" id="MEQ2256666.1"/>
    </source>
</evidence>
<comment type="caution">
    <text evidence="2">The sequence shown here is derived from an EMBL/GenBank/DDBJ whole genome shotgun (WGS) entry which is preliminary data.</text>
</comment>
<accession>A0ABV0VHC5</accession>
<gene>
    <name evidence="2" type="ORF">ILYODFUR_026414</name>
</gene>
<sequence>MLQSRVNHHNPTTSRALRNSRRISSTPGALPPRSFLITSMTSAPEIGEPAPQSPGSTSSVEDMPVFEALPEVGVEAPPHGRLRQAFPAYPQDLFGHNHVWSA</sequence>
<keyword evidence="3" id="KW-1185">Reference proteome</keyword>
<evidence type="ECO:0000313" key="3">
    <source>
        <dbReference type="Proteomes" id="UP001482620"/>
    </source>
</evidence>
<dbReference type="Proteomes" id="UP001482620">
    <property type="component" value="Unassembled WGS sequence"/>
</dbReference>
<feature type="region of interest" description="Disordered" evidence="1">
    <location>
        <begin position="1"/>
        <end position="62"/>
    </location>
</feature>